<evidence type="ECO:0000313" key="2">
    <source>
        <dbReference type="EMBL" id="SVC12185.1"/>
    </source>
</evidence>
<accession>A0A382JKG7</accession>
<feature type="domain" description="Endonuclease/exonuclease/phosphatase" evidence="1">
    <location>
        <begin position="5"/>
        <end position="230"/>
    </location>
</feature>
<dbReference type="Gene3D" id="3.60.10.10">
    <property type="entry name" value="Endonuclease/exonuclease/phosphatase"/>
    <property type="match status" value="1"/>
</dbReference>
<sequence length="262" mass="30103">MRVITWNMRRAKTGSPSWGYFEDMDPDLALLQEINEIPEYINDKYDLKYLKARGKSGNDQHFGTAVLVKGKIESDLSLSSEIKWIRDEIKNFKGNLVSCVAKPVGKRPIKVISVYSPAWPVDKARLEGIDISNIKLPDYSDIWVTDILWRILKYAQPKDTERWLVAGDLNSSETFDEKWGTTGNKLVTKRITDLGFYECLRGYQKKLTPTFRHVRGYIEDQLDHLFVTKCLAKDLKDCKTGDMSIVFDKSLSDHLPIIADFS</sequence>
<protein>
    <recommendedName>
        <fullName evidence="1">Endonuclease/exonuclease/phosphatase domain-containing protein</fullName>
    </recommendedName>
</protein>
<dbReference type="SUPFAM" id="SSF56219">
    <property type="entry name" value="DNase I-like"/>
    <property type="match status" value="1"/>
</dbReference>
<gene>
    <name evidence="2" type="ORF">METZ01_LOCUS265039</name>
</gene>
<evidence type="ECO:0000259" key="1">
    <source>
        <dbReference type="Pfam" id="PF03372"/>
    </source>
</evidence>
<name>A0A382JKG7_9ZZZZ</name>
<dbReference type="InterPro" id="IPR005135">
    <property type="entry name" value="Endo/exonuclease/phosphatase"/>
</dbReference>
<dbReference type="InterPro" id="IPR036691">
    <property type="entry name" value="Endo/exonu/phosph_ase_sf"/>
</dbReference>
<reference evidence="2" key="1">
    <citation type="submission" date="2018-05" db="EMBL/GenBank/DDBJ databases">
        <authorList>
            <person name="Lanie J.A."/>
            <person name="Ng W.-L."/>
            <person name="Kazmierczak K.M."/>
            <person name="Andrzejewski T.M."/>
            <person name="Davidsen T.M."/>
            <person name="Wayne K.J."/>
            <person name="Tettelin H."/>
            <person name="Glass J.I."/>
            <person name="Rusch D."/>
            <person name="Podicherti R."/>
            <person name="Tsui H.-C.T."/>
            <person name="Winkler M.E."/>
        </authorList>
    </citation>
    <scope>NUCLEOTIDE SEQUENCE</scope>
</reference>
<dbReference type="EMBL" id="UINC01074717">
    <property type="protein sequence ID" value="SVC12185.1"/>
    <property type="molecule type" value="Genomic_DNA"/>
</dbReference>
<dbReference type="GO" id="GO:0003824">
    <property type="term" value="F:catalytic activity"/>
    <property type="evidence" value="ECO:0007669"/>
    <property type="project" value="InterPro"/>
</dbReference>
<dbReference type="AlphaFoldDB" id="A0A382JKG7"/>
<organism evidence="2">
    <name type="scientific">marine metagenome</name>
    <dbReference type="NCBI Taxonomy" id="408172"/>
    <lineage>
        <taxon>unclassified sequences</taxon>
        <taxon>metagenomes</taxon>
        <taxon>ecological metagenomes</taxon>
    </lineage>
</organism>
<dbReference type="Pfam" id="PF03372">
    <property type="entry name" value="Exo_endo_phos"/>
    <property type="match status" value="1"/>
</dbReference>
<proteinExistence type="predicted"/>